<dbReference type="InterPro" id="IPR035930">
    <property type="entry name" value="FomD-like_sf"/>
</dbReference>
<evidence type="ECO:0000259" key="2">
    <source>
        <dbReference type="Pfam" id="PF04167"/>
    </source>
</evidence>
<dbReference type="Gene3D" id="2.40.380.10">
    <property type="entry name" value="FomD-like"/>
    <property type="match status" value="1"/>
</dbReference>
<name>A0A7C4FHM0_9CREN</name>
<dbReference type="GO" id="GO:0016787">
    <property type="term" value="F:hydrolase activity"/>
    <property type="evidence" value="ECO:0007669"/>
    <property type="project" value="UniProtKB-KW"/>
</dbReference>
<dbReference type="Pfam" id="PF04167">
    <property type="entry name" value="DUF402"/>
    <property type="match status" value="1"/>
</dbReference>
<comment type="caution">
    <text evidence="3">The sequence shown here is derived from an EMBL/GenBank/DDBJ whole genome shotgun (WGS) entry which is preliminary data.</text>
</comment>
<dbReference type="InterPro" id="IPR050212">
    <property type="entry name" value="Ntdp-like"/>
</dbReference>
<reference evidence="3" key="1">
    <citation type="journal article" date="2020" name="mSystems">
        <title>Genome- and Community-Level Interaction Insights into Carbon Utilization and Element Cycling Functions of Hydrothermarchaeota in Hydrothermal Sediment.</title>
        <authorList>
            <person name="Zhou Z."/>
            <person name="Liu Y."/>
            <person name="Xu W."/>
            <person name="Pan J."/>
            <person name="Luo Z.H."/>
            <person name="Li M."/>
        </authorList>
    </citation>
    <scope>NUCLEOTIDE SEQUENCE [LARGE SCALE GENOMIC DNA]</scope>
    <source>
        <strain evidence="3">SpSt-732</strain>
    </source>
</reference>
<dbReference type="EMBL" id="DTFF01000077">
    <property type="protein sequence ID" value="HGI88446.1"/>
    <property type="molecule type" value="Genomic_DNA"/>
</dbReference>
<dbReference type="SUPFAM" id="SSF159234">
    <property type="entry name" value="FomD-like"/>
    <property type="match status" value="1"/>
</dbReference>
<protein>
    <submittedName>
        <fullName evidence="3">DUF402 domain-containing protein</fullName>
    </submittedName>
</protein>
<dbReference type="PANTHER" id="PTHR39159:SF1">
    <property type="entry name" value="UPF0374 PROTEIN YGAC"/>
    <property type="match status" value="1"/>
</dbReference>
<evidence type="ECO:0000313" key="3">
    <source>
        <dbReference type="EMBL" id="HGI88446.1"/>
    </source>
</evidence>
<sequence>MYCYRVRGPYATALAKIILDAGFELVDVSKKIAERLGIEEKANAIPHATVKESDEDPNTLIVIGYREAVDALLSELNSRIPFTVTVYEELGPYTTVAVKVVGYDRLGRCVGKVSEDREVVIQNIRECVEGAVVVAHIVKPSQRLGNGRAITLPGIAVLKDTLVLLDDREGKVFFSEHIRDYERKSLLNSLASQVVRQGLSIRWRSTAKSAPLEIIAKDLEAAVEDVKKLRDISVTEPGVVLSGEAIAFLTLTRASKEYLDVVRDAVVPTTPHHHVFRTCRKRFDVCIDLLDYLASKIPRDLLGEEIKEFIAQSITSKEVVLRHENPGRGFSEIGPMKILKALNTELGLALVGRRIIQRNGTYDGLGVEKKAGDIALSLIPVDDWFIAHLYFDQSGLEKGMYININTPPEICPASNTIRYLDLLVDIAIVKNNVRIVDLEQLEEARRKGLLEEDLVYIASETIKKVLAFVEVIRRALREPQFLEQ</sequence>
<organism evidence="3">
    <name type="scientific">Ignisphaera aggregans</name>
    <dbReference type="NCBI Taxonomy" id="334771"/>
    <lineage>
        <taxon>Archaea</taxon>
        <taxon>Thermoproteota</taxon>
        <taxon>Thermoprotei</taxon>
        <taxon>Desulfurococcales</taxon>
        <taxon>Desulfurococcaceae</taxon>
        <taxon>Ignisphaera</taxon>
    </lineage>
</organism>
<accession>A0A7C4FHM0</accession>
<gene>
    <name evidence="3" type="ORF">ENV14_08710</name>
</gene>
<dbReference type="InterPro" id="IPR007295">
    <property type="entry name" value="DUF402"/>
</dbReference>
<keyword evidence="1" id="KW-0378">Hydrolase</keyword>
<feature type="domain" description="DUF402" evidence="2">
    <location>
        <begin position="349"/>
        <end position="469"/>
    </location>
</feature>
<dbReference type="PANTHER" id="PTHR39159">
    <property type="match status" value="1"/>
</dbReference>
<dbReference type="AlphaFoldDB" id="A0A7C4FHM0"/>
<proteinExistence type="predicted"/>
<evidence type="ECO:0000256" key="1">
    <source>
        <dbReference type="ARBA" id="ARBA00022801"/>
    </source>
</evidence>